<gene>
    <name evidence="2" type="ORF">FOL47_000600</name>
</gene>
<sequence>MAWLEEWIESDNAGQDSRDCTNASPETETQVKETRQRIIYKTDGDRFDSMENALEKLICESGYAMTSKGSYPAKDGRRHHKYVCTYQRRIGWNPCTYAAQIVEQGSTFEVRFAHSPHDKHQHKRIPGYEPPEEPILSKEAMSVVERQAKQGVKPCNTFRSLRNLEHLPPAPDRPKIMKSIFNKRSRMREHDEEKIGKSKAEIRHWCESRMAIPERDDQAYCLDYSFGKNTYFVFSTPGLLRQNGPLPTITVDFTSGLSWLGFKTLVCGSLTDEGQFRLLAFALTCNETTEQVAIVFSALRRHCEQLGIDHMPTTLVGDSADTFSRAYEEDNLYNNFHN</sequence>
<feature type="region of interest" description="Disordered" evidence="1">
    <location>
        <begin position="10"/>
        <end position="34"/>
    </location>
</feature>
<evidence type="ECO:0008006" key="4">
    <source>
        <dbReference type="Google" id="ProtNLM"/>
    </source>
</evidence>
<name>A0A7J6KXA6_PERCH</name>
<evidence type="ECO:0000256" key="1">
    <source>
        <dbReference type="SAM" id="MobiDB-lite"/>
    </source>
</evidence>
<proteinExistence type="predicted"/>
<evidence type="ECO:0000313" key="3">
    <source>
        <dbReference type="Proteomes" id="UP000591131"/>
    </source>
</evidence>
<protein>
    <recommendedName>
        <fullName evidence="4">MULE transposase domain-containing protein</fullName>
    </recommendedName>
</protein>
<keyword evidence="3" id="KW-1185">Reference proteome</keyword>
<reference evidence="2 3" key="1">
    <citation type="submission" date="2020-04" db="EMBL/GenBank/DDBJ databases">
        <title>Perkinsus chesapeaki whole genome sequence.</title>
        <authorList>
            <person name="Bogema D.R."/>
        </authorList>
    </citation>
    <scope>NUCLEOTIDE SEQUENCE [LARGE SCALE GENOMIC DNA]</scope>
    <source>
        <strain evidence="2">ATCC PRA-425</strain>
    </source>
</reference>
<dbReference type="Proteomes" id="UP000591131">
    <property type="component" value="Unassembled WGS sequence"/>
</dbReference>
<organism evidence="2 3">
    <name type="scientific">Perkinsus chesapeaki</name>
    <name type="common">Clam parasite</name>
    <name type="synonym">Perkinsus andrewsi</name>
    <dbReference type="NCBI Taxonomy" id="330153"/>
    <lineage>
        <taxon>Eukaryota</taxon>
        <taxon>Sar</taxon>
        <taxon>Alveolata</taxon>
        <taxon>Perkinsozoa</taxon>
        <taxon>Perkinsea</taxon>
        <taxon>Perkinsida</taxon>
        <taxon>Perkinsidae</taxon>
        <taxon>Perkinsus</taxon>
    </lineage>
</organism>
<dbReference type="OrthoDB" id="10379150at2759"/>
<evidence type="ECO:0000313" key="2">
    <source>
        <dbReference type="EMBL" id="KAF4651191.1"/>
    </source>
</evidence>
<feature type="compositionally biased region" description="Polar residues" evidence="1">
    <location>
        <begin position="12"/>
        <end position="28"/>
    </location>
</feature>
<dbReference type="EMBL" id="JAAPAO010001104">
    <property type="protein sequence ID" value="KAF4651191.1"/>
    <property type="molecule type" value="Genomic_DNA"/>
</dbReference>
<comment type="caution">
    <text evidence="2">The sequence shown here is derived from an EMBL/GenBank/DDBJ whole genome shotgun (WGS) entry which is preliminary data.</text>
</comment>
<accession>A0A7J6KXA6</accession>
<dbReference type="AlphaFoldDB" id="A0A7J6KXA6"/>